<reference evidence="1" key="1">
    <citation type="submission" date="2018-11" db="EMBL/GenBank/DDBJ databases">
        <title>A distinct lineage of giant viruses engineers rhodopsin photosystems in predatory marine eukaryotes.</title>
        <authorList>
            <person name="Needham D.M."/>
            <person name="Yoshizawa S."/>
            <person name="Hosaka T."/>
            <person name="Poirier C."/>
            <person name="Choi C.-J."/>
            <person name="Hehenberger E."/>
            <person name="Irwin N.A.T."/>
            <person name="Wilken S."/>
            <person name="Yung C.-M."/>
            <person name="Bachy C."/>
            <person name="Kurihara R."/>
            <person name="Nakajima Y."/>
            <person name="Kojima K."/>
            <person name="Kimura-Someya T."/>
            <person name="Leonard G."/>
            <person name="Malmstrom R.R."/>
            <person name="Mende D."/>
            <person name="Olson D.K."/>
            <person name="Sudo Y."/>
            <person name="Sudek S."/>
            <person name="Richards T.A."/>
            <person name="DeLong E.F."/>
            <person name="Keeling P.J."/>
            <person name="Santoro A.E."/>
            <person name="Shirouzu M."/>
            <person name="Iwasaki W."/>
            <person name="Worden A.Z."/>
        </authorList>
    </citation>
    <scope>NUCLEOTIDE SEQUENCE</scope>
</reference>
<gene>
    <name evidence="1" type="ORF">1_312</name>
</gene>
<accession>A0A5B8IFV8</accession>
<proteinExistence type="predicted"/>
<dbReference type="EMBL" id="MK250085">
    <property type="protein sequence ID" value="QDY51927.1"/>
    <property type="molecule type" value="Genomic_DNA"/>
</dbReference>
<protein>
    <submittedName>
        <fullName evidence="1">Uncharacterized protein</fullName>
    </submittedName>
</protein>
<organism evidence="1">
    <name type="scientific">Mimiviridae sp. ChoanoV1</name>
    <dbReference type="NCBI Taxonomy" id="2596887"/>
    <lineage>
        <taxon>Viruses</taxon>
        <taxon>Varidnaviria</taxon>
        <taxon>Bamfordvirae</taxon>
        <taxon>Nucleocytoviricota</taxon>
        <taxon>Megaviricetes</taxon>
        <taxon>Imitervirales</taxon>
        <taxon>Schizomimiviridae</taxon>
    </lineage>
</organism>
<name>A0A5B8IFV8_9VIRU</name>
<sequence>MDIDCSRDALNSSNWIKETNKGDNNVIIGYFNDNFVNKWGDIQGISIHSPSNKNGSVSHYLNNSKLKDKEIGFLNIEWTTRSDGSAEVEIINNKGEIRCSDKLEKVNGDLHMITKNSSLNYVNGDKIRIRETEGMGVIFLKSIKFIDNKGYDTDIDTDSSDENTKFIDDLLYSVEDICVDVDYIDKVKIQLDKWKKNGLNIPSITIDELNKQKKTTQDKLEDCFEAILSVINYVNDSDSHLTSHKQLDLNIEKNLNLLDKYVKVIKLFDSGVYNVFHSINKLKNIEKEIIQFTDFGADLGNANQTIKQQIINLEDVIYESTENIRKIQKILKDYSNKIKKLRN</sequence>
<evidence type="ECO:0000313" key="1">
    <source>
        <dbReference type="EMBL" id="QDY51927.1"/>
    </source>
</evidence>